<feature type="transmembrane region" description="Helical" evidence="7">
    <location>
        <begin position="153"/>
        <end position="174"/>
    </location>
</feature>
<dbReference type="InterPro" id="IPR036890">
    <property type="entry name" value="HATPase_C_sf"/>
</dbReference>
<comment type="catalytic activity">
    <reaction evidence="1">
        <text>ATP + protein L-histidine = ADP + protein N-phospho-L-histidine.</text>
        <dbReference type="EC" id="2.7.13.3"/>
    </reaction>
</comment>
<dbReference type="CDD" id="cd00082">
    <property type="entry name" value="HisKA"/>
    <property type="match status" value="1"/>
</dbReference>
<keyword evidence="7" id="KW-1133">Transmembrane helix</keyword>
<dbReference type="EMBL" id="DYUE01000283">
    <property type="protein sequence ID" value="HJG92459.1"/>
    <property type="molecule type" value="Genomic_DNA"/>
</dbReference>
<comment type="subcellular location">
    <subcellularLocation>
        <location evidence="2">Cell membrane</location>
    </subcellularLocation>
</comment>
<dbReference type="InterPro" id="IPR035965">
    <property type="entry name" value="PAS-like_dom_sf"/>
</dbReference>
<feature type="domain" description="Histidine kinase" evidence="8">
    <location>
        <begin position="334"/>
        <end position="537"/>
    </location>
</feature>
<evidence type="ECO:0000256" key="5">
    <source>
        <dbReference type="ARBA" id="ARBA00022777"/>
    </source>
</evidence>
<keyword evidence="4" id="KW-0597">Phosphoprotein</keyword>
<dbReference type="PRINTS" id="PR00344">
    <property type="entry name" value="BCTRLSENSOR"/>
</dbReference>
<keyword evidence="5" id="KW-0808">Transferase</keyword>
<sequence length="537" mass="58307">MDVARSLSHRLARIASPTSGTGSKQLYFAALLVGFTALVSISRPELVLTAQYLAALSVLALATVLALAIRWEARRPAWGAVVPVLDMGAVALARDAARDHTIAISLLMLVPTLWIAARLRRNGVLIAVACTSVMIALPSLVRTSHIDSLAVAHSLLLPFIVLQIGMLTVGALTVMDGRNQQLAEALAEQESLLESAAASEQLLENVIDSVDVGIVVVDRDGHDVLMNRTQQRIHRLAAPADNDDPNESQLILRYPGSELPMPPEQRPVRRAVLQETFSNSLVAMGPPRREAPVFSASARQVIDHRGERSGAVVVFSDVTSYIETVRSQERFVASVSHELRTPLTSVIGYLELAQDDVDLSRETASYLQVAQRNADQLLLIVQDLLADQVARSGTEKLTLRPARLSEIAQQAAESVALRAEERGIILERRIVETPELPLDAQRLQQAVGNLLSNALKYTPRGGTVCVHTMVEDHHLELAVTDTGIGMSDQEQTNLFTDYYRTETARNSDIPGHGIGLSLTRRIVVAHNGQISVSSRAG</sequence>
<feature type="transmembrane region" description="Helical" evidence="7">
    <location>
        <begin position="49"/>
        <end position="69"/>
    </location>
</feature>
<feature type="transmembrane region" description="Helical" evidence="7">
    <location>
        <begin position="124"/>
        <end position="141"/>
    </location>
</feature>
<proteinExistence type="predicted"/>
<dbReference type="GO" id="GO:0005886">
    <property type="term" value="C:plasma membrane"/>
    <property type="evidence" value="ECO:0007669"/>
    <property type="project" value="UniProtKB-SubCell"/>
</dbReference>
<comment type="caution">
    <text evidence="9">The sequence shown here is derived from an EMBL/GenBank/DDBJ whole genome shotgun (WGS) entry which is preliminary data.</text>
</comment>
<dbReference type="InterPro" id="IPR004358">
    <property type="entry name" value="Sig_transdc_His_kin-like_C"/>
</dbReference>
<keyword evidence="6" id="KW-0902">Two-component regulatory system</keyword>
<dbReference type="InterPro" id="IPR005467">
    <property type="entry name" value="His_kinase_dom"/>
</dbReference>
<dbReference type="SMART" id="SM00387">
    <property type="entry name" value="HATPase_c"/>
    <property type="match status" value="1"/>
</dbReference>
<evidence type="ECO:0000256" key="6">
    <source>
        <dbReference type="ARBA" id="ARBA00023012"/>
    </source>
</evidence>
<feature type="transmembrane region" description="Helical" evidence="7">
    <location>
        <begin position="26"/>
        <end position="43"/>
    </location>
</feature>
<reference evidence="9" key="2">
    <citation type="submission" date="2021-09" db="EMBL/GenBank/DDBJ databases">
        <authorList>
            <person name="Gilroy R."/>
        </authorList>
    </citation>
    <scope>NUCLEOTIDE SEQUENCE</scope>
    <source>
        <strain evidence="9">ChiGjej5B5-22894</strain>
    </source>
</reference>
<dbReference type="GO" id="GO:0000155">
    <property type="term" value="F:phosphorelay sensor kinase activity"/>
    <property type="evidence" value="ECO:0007669"/>
    <property type="project" value="InterPro"/>
</dbReference>
<evidence type="ECO:0000259" key="8">
    <source>
        <dbReference type="PROSITE" id="PS50109"/>
    </source>
</evidence>
<dbReference type="SUPFAM" id="SSF55874">
    <property type="entry name" value="ATPase domain of HSP90 chaperone/DNA topoisomerase II/histidine kinase"/>
    <property type="match status" value="1"/>
</dbReference>
<accession>A0A921MXJ4</accession>
<dbReference type="PANTHER" id="PTHR43547">
    <property type="entry name" value="TWO-COMPONENT HISTIDINE KINASE"/>
    <property type="match status" value="1"/>
</dbReference>
<dbReference type="AlphaFoldDB" id="A0A921MXJ4"/>
<dbReference type="InterPro" id="IPR003594">
    <property type="entry name" value="HATPase_dom"/>
</dbReference>
<keyword evidence="5" id="KW-0418">Kinase</keyword>
<protein>
    <recommendedName>
        <fullName evidence="3">histidine kinase</fullName>
        <ecNumber evidence="3">2.7.13.3</ecNumber>
    </recommendedName>
</protein>
<dbReference type="PANTHER" id="PTHR43547:SF2">
    <property type="entry name" value="HYBRID SIGNAL TRANSDUCTION HISTIDINE KINASE C"/>
    <property type="match status" value="1"/>
</dbReference>
<name>A0A921MXJ4_9MICO</name>
<dbReference type="Gene3D" id="1.10.287.130">
    <property type="match status" value="1"/>
</dbReference>
<evidence type="ECO:0000256" key="1">
    <source>
        <dbReference type="ARBA" id="ARBA00000085"/>
    </source>
</evidence>
<evidence type="ECO:0000313" key="9">
    <source>
        <dbReference type="EMBL" id="HJG92459.1"/>
    </source>
</evidence>
<evidence type="ECO:0000256" key="3">
    <source>
        <dbReference type="ARBA" id="ARBA00012438"/>
    </source>
</evidence>
<dbReference type="EC" id="2.7.13.3" evidence="3"/>
<keyword evidence="7" id="KW-0472">Membrane</keyword>
<dbReference type="InterPro" id="IPR036097">
    <property type="entry name" value="HisK_dim/P_sf"/>
</dbReference>
<reference evidence="9" key="1">
    <citation type="journal article" date="2021" name="PeerJ">
        <title>Extensive microbial diversity within the chicken gut microbiome revealed by metagenomics and culture.</title>
        <authorList>
            <person name="Gilroy R."/>
            <person name="Ravi A."/>
            <person name="Getino M."/>
            <person name="Pursley I."/>
            <person name="Horton D.L."/>
            <person name="Alikhan N.F."/>
            <person name="Baker D."/>
            <person name="Gharbi K."/>
            <person name="Hall N."/>
            <person name="Watson M."/>
            <person name="Adriaenssens E.M."/>
            <person name="Foster-Nyarko E."/>
            <person name="Jarju S."/>
            <person name="Secka A."/>
            <person name="Antonio M."/>
            <person name="Oren A."/>
            <person name="Chaudhuri R.R."/>
            <person name="La Ragione R."/>
            <person name="Hildebrand F."/>
            <person name="Pallen M.J."/>
        </authorList>
    </citation>
    <scope>NUCLEOTIDE SEQUENCE</scope>
    <source>
        <strain evidence="9">ChiGjej5B5-22894</strain>
    </source>
</reference>
<dbReference type="InterPro" id="IPR003661">
    <property type="entry name" value="HisK_dim/P_dom"/>
</dbReference>
<dbReference type="Gene3D" id="3.30.450.20">
    <property type="entry name" value="PAS domain"/>
    <property type="match status" value="1"/>
</dbReference>
<evidence type="ECO:0000256" key="7">
    <source>
        <dbReference type="SAM" id="Phobius"/>
    </source>
</evidence>
<dbReference type="Gene3D" id="3.30.565.10">
    <property type="entry name" value="Histidine kinase-like ATPase, C-terminal domain"/>
    <property type="match status" value="1"/>
</dbReference>
<feature type="non-terminal residue" evidence="9">
    <location>
        <position position="537"/>
    </location>
</feature>
<dbReference type="SMART" id="SM00388">
    <property type="entry name" value="HisKA"/>
    <property type="match status" value="1"/>
</dbReference>
<feature type="transmembrane region" description="Helical" evidence="7">
    <location>
        <begin position="100"/>
        <end position="117"/>
    </location>
</feature>
<gene>
    <name evidence="9" type="ORF">K8V81_12135</name>
</gene>
<dbReference type="PROSITE" id="PS50109">
    <property type="entry name" value="HIS_KIN"/>
    <property type="match status" value="1"/>
</dbReference>
<evidence type="ECO:0000256" key="2">
    <source>
        <dbReference type="ARBA" id="ARBA00004236"/>
    </source>
</evidence>
<dbReference type="Pfam" id="PF00512">
    <property type="entry name" value="HisKA"/>
    <property type="match status" value="1"/>
</dbReference>
<dbReference type="SUPFAM" id="SSF55785">
    <property type="entry name" value="PYP-like sensor domain (PAS domain)"/>
    <property type="match status" value="1"/>
</dbReference>
<organism evidence="9 10">
    <name type="scientific">Brachybacterium massiliense</name>
    <dbReference type="NCBI Taxonomy" id="1755098"/>
    <lineage>
        <taxon>Bacteria</taxon>
        <taxon>Bacillati</taxon>
        <taxon>Actinomycetota</taxon>
        <taxon>Actinomycetes</taxon>
        <taxon>Micrococcales</taxon>
        <taxon>Dermabacteraceae</taxon>
        <taxon>Brachybacterium</taxon>
    </lineage>
</organism>
<evidence type="ECO:0000256" key="4">
    <source>
        <dbReference type="ARBA" id="ARBA00022553"/>
    </source>
</evidence>
<keyword evidence="7" id="KW-0812">Transmembrane</keyword>
<dbReference type="Pfam" id="PF02518">
    <property type="entry name" value="HATPase_c"/>
    <property type="match status" value="1"/>
</dbReference>
<dbReference type="Proteomes" id="UP000742460">
    <property type="component" value="Unassembled WGS sequence"/>
</dbReference>
<dbReference type="SUPFAM" id="SSF47384">
    <property type="entry name" value="Homodimeric domain of signal transducing histidine kinase"/>
    <property type="match status" value="1"/>
</dbReference>
<evidence type="ECO:0000313" key="10">
    <source>
        <dbReference type="Proteomes" id="UP000742460"/>
    </source>
</evidence>